<protein>
    <submittedName>
        <fullName evidence="2">GntR family transcriptional regulator</fullName>
    </submittedName>
</protein>
<proteinExistence type="predicted"/>
<dbReference type="InterPro" id="IPR028978">
    <property type="entry name" value="Chorismate_lyase_/UTRA_dom_sf"/>
</dbReference>
<sequence>MLIKNLVFEQCPPPEAVRSRLQLEDATTPVYFQKKLLIVDASPIAVDITYTVGEVVEPFAESLQAKMTFPLLEQHGILIERIETTLECTHASLELSQYLNAPLGSPLLVYRYVAYTCNDRPVVCGESLSRGDRLSYSVMLTKHSASSTDQE</sequence>
<dbReference type="AlphaFoldDB" id="A0A7C3PHP0"/>
<dbReference type="Gene3D" id="3.40.1410.10">
    <property type="entry name" value="Chorismate lyase-like"/>
    <property type="match status" value="1"/>
</dbReference>
<dbReference type="InterPro" id="IPR050679">
    <property type="entry name" value="Bact_HTH_transcr_reg"/>
</dbReference>
<name>A0A7C3PHP0_9CYAN</name>
<comment type="caution">
    <text evidence="2">The sequence shown here is derived from an EMBL/GenBank/DDBJ whole genome shotgun (WGS) entry which is preliminary data.</text>
</comment>
<gene>
    <name evidence="2" type="ORF">ENR64_18695</name>
</gene>
<dbReference type="InterPro" id="IPR011663">
    <property type="entry name" value="UTRA"/>
</dbReference>
<feature type="domain" description="UbiC transcription regulator-associated" evidence="1">
    <location>
        <begin position="1"/>
        <end position="135"/>
    </location>
</feature>
<evidence type="ECO:0000313" key="2">
    <source>
        <dbReference type="EMBL" id="HFM99739.1"/>
    </source>
</evidence>
<dbReference type="Pfam" id="PF07702">
    <property type="entry name" value="UTRA"/>
    <property type="match status" value="1"/>
</dbReference>
<dbReference type="PANTHER" id="PTHR44846:SF1">
    <property type="entry name" value="MANNOSYL-D-GLYCERATE TRANSPORT_METABOLISM SYSTEM REPRESSOR MNGR-RELATED"/>
    <property type="match status" value="1"/>
</dbReference>
<organism evidence="2">
    <name type="scientific">Oscillatoriales cyanobacterium SpSt-418</name>
    <dbReference type="NCBI Taxonomy" id="2282169"/>
    <lineage>
        <taxon>Bacteria</taxon>
        <taxon>Bacillati</taxon>
        <taxon>Cyanobacteriota</taxon>
        <taxon>Cyanophyceae</taxon>
        <taxon>Oscillatoriophycideae</taxon>
        <taxon>Oscillatoriales</taxon>
    </lineage>
</organism>
<dbReference type="GO" id="GO:0003677">
    <property type="term" value="F:DNA binding"/>
    <property type="evidence" value="ECO:0007669"/>
    <property type="project" value="InterPro"/>
</dbReference>
<accession>A0A7C3PHP0</accession>
<dbReference type="SUPFAM" id="SSF64288">
    <property type="entry name" value="Chorismate lyase-like"/>
    <property type="match status" value="1"/>
</dbReference>
<dbReference type="EMBL" id="DSRU01000273">
    <property type="protein sequence ID" value="HFM99739.1"/>
    <property type="molecule type" value="Genomic_DNA"/>
</dbReference>
<dbReference type="SMART" id="SM00866">
    <property type="entry name" value="UTRA"/>
    <property type="match status" value="1"/>
</dbReference>
<reference evidence="2" key="1">
    <citation type="journal article" date="2020" name="mSystems">
        <title>Genome- and Community-Level Interaction Insights into Carbon Utilization and Element Cycling Functions of Hydrothermarchaeota in Hydrothermal Sediment.</title>
        <authorList>
            <person name="Zhou Z."/>
            <person name="Liu Y."/>
            <person name="Xu W."/>
            <person name="Pan J."/>
            <person name="Luo Z.H."/>
            <person name="Li M."/>
        </authorList>
    </citation>
    <scope>NUCLEOTIDE SEQUENCE [LARGE SCALE GENOMIC DNA]</scope>
    <source>
        <strain evidence="2">SpSt-418</strain>
    </source>
</reference>
<evidence type="ECO:0000259" key="1">
    <source>
        <dbReference type="SMART" id="SM00866"/>
    </source>
</evidence>
<dbReference type="GO" id="GO:0045892">
    <property type="term" value="P:negative regulation of DNA-templated transcription"/>
    <property type="evidence" value="ECO:0007669"/>
    <property type="project" value="TreeGrafter"/>
</dbReference>
<dbReference type="PANTHER" id="PTHR44846">
    <property type="entry name" value="MANNOSYL-D-GLYCERATE TRANSPORT/METABOLISM SYSTEM REPRESSOR MNGR-RELATED"/>
    <property type="match status" value="1"/>
</dbReference>